<evidence type="ECO:0000256" key="1">
    <source>
        <dbReference type="SAM" id="SignalP"/>
    </source>
</evidence>
<dbReference type="Proteomes" id="UP000248745">
    <property type="component" value="Unassembled WGS sequence"/>
</dbReference>
<sequence>MFCYFSGNYPKMKRLFLLLFCFSFISLHTFAQGFTDPCFPVVPTKDNKSFDYMIDCKDAQMIRKYDATFKKNNYKLKPEVVEGILEQSLEKFDAALAKDVTFSTSDNQVLIEVTKGSREKFFQFSCNMFSSTKKLDDYLQKVDRSQIDAGDE</sequence>
<dbReference type="EMBL" id="QKTW01000025">
    <property type="protein sequence ID" value="PZF71375.1"/>
    <property type="molecule type" value="Genomic_DNA"/>
</dbReference>
<feature type="signal peptide" evidence="1">
    <location>
        <begin position="1"/>
        <end position="31"/>
    </location>
</feature>
<dbReference type="AlphaFoldDB" id="A0A2W2A7Q5"/>
<accession>A0A2W2A7Q5</accession>
<organism evidence="2 3">
    <name type="scientific">Taibaiella soli</name>
    <dbReference type="NCBI Taxonomy" id="1649169"/>
    <lineage>
        <taxon>Bacteria</taxon>
        <taxon>Pseudomonadati</taxon>
        <taxon>Bacteroidota</taxon>
        <taxon>Chitinophagia</taxon>
        <taxon>Chitinophagales</taxon>
        <taxon>Chitinophagaceae</taxon>
        <taxon>Taibaiella</taxon>
    </lineage>
</organism>
<evidence type="ECO:0008006" key="4">
    <source>
        <dbReference type="Google" id="ProtNLM"/>
    </source>
</evidence>
<feature type="chain" id="PRO_5015940344" description="DUF4476 domain-containing protein" evidence="1">
    <location>
        <begin position="32"/>
        <end position="152"/>
    </location>
</feature>
<evidence type="ECO:0000313" key="3">
    <source>
        <dbReference type="Proteomes" id="UP000248745"/>
    </source>
</evidence>
<proteinExistence type="predicted"/>
<evidence type="ECO:0000313" key="2">
    <source>
        <dbReference type="EMBL" id="PZF71375.1"/>
    </source>
</evidence>
<keyword evidence="3" id="KW-1185">Reference proteome</keyword>
<reference evidence="2 3" key="1">
    <citation type="submission" date="2018-06" db="EMBL/GenBank/DDBJ databases">
        <title>Mucibacter soli gen. nov., sp. nov., a new member of the family Chitinophagaceae producing mucin.</title>
        <authorList>
            <person name="Kim M.-K."/>
            <person name="Park S."/>
            <person name="Kim T.-S."/>
            <person name="Joung Y."/>
            <person name="Han J.-H."/>
            <person name="Kim S.B."/>
        </authorList>
    </citation>
    <scope>NUCLEOTIDE SEQUENCE [LARGE SCALE GENOMIC DNA]</scope>
    <source>
        <strain evidence="2 3">R1-15</strain>
    </source>
</reference>
<name>A0A2W2A7Q5_9BACT</name>
<protein>
    <recommendedName>
        <fullName evidence="4">DUF4476 domain-containing protein</fullName>
    </recommendedName>
</protein>
<gene>
    <name evidence="2" type="ORF">DN068_18975</name>
</gene>
<keyword evidence="1" id="KW-0732">Signal</keyword>
<comment type="caution">
    <text evidence="2">The sequence shown here is derived from an EMBL/GenBank/DDBJ whole genome shotgun (WGS) entry which is preliminary data.</text>
</comment>